<organism evidence="1 2">
    <name type="scientific">Candidatus Clostridium stratigraminis</name>
    <dbReference type="NCBI Taxonomy" id="3381661"/>
    <lineage>
        <taxon>Bacteria</taxon>
        <taxon>Bacillati</taxon>
        <taxon>Bacillota</taxon>
        <taxon>Clostridia</taxon>
        <taxon>Eubacteriales</taxon>
        <taxon>Clostridiaceae</taxon>
        <taxon>Clostridium</taxon>
    </lineage>
</organism>
<dbReference type="Proteomes" id="UP001623591">
    <property type="component" value="Unassembled WGS sequence"/>
</dbReference>
<gene>
    <name evidence="1" type="ORF">ACJDUG_00725</name>
</gene>
<proteinExistence type="predicted"/>
<reference evidence="1 2" key="1">
    <citation type="submission" date="2024-11" db="EMBL/GenBank/DDBJ databases">
        <authorList>
            <person name="Heng Y.C."/>
            <person name="Lim A.C.H."/>
            <person name="Lee J.K.Y."/>
            <person name="Kittelmann S."/>
        </authorList>
    </citation>
    <scope>NUCLEOTIDE SEQUENCE [LARGE SCALE GENOMIC DNA]</scope>
    <source>
        <strain evidence="1 2">WILCCON 0185</strain>
    </source>
</reference>
<dbReference type="EMBL" id="JBJHZZ010000001">
    <property type="protein sequence ID" value="MFL0245498.1"/>
    <property type="molecule type" value="Genomic_DNA"/>
</dbReference>
<keyword evidence="2" id="KW-1185">Reference proteome</keyword>
<accession>A0ABW8T150</accession>
<evidence type="ECO:0000313" key="1">
    <source>
        <dbReference type="EMBL" id="MFL0245498.1"/>
    </source>
</evidence>
<comment type="caution">
    <text evidence="1">The sequence shown here is derived from an EMBL/GenBank/DDBJ whole genome shotgun (WGS) entry which is preliminary data.</text>
</comment>
<protein>
    <submittedName>
        <fullName evidence="1">Uncharacterized protein</fullName>
    </submittedName>
</protein>
<sequence length="147" mass="16995">MEIPLKKVTVRQIIKSKNIGVKTQIKNKSFIGTEFYFLKEDMATPGFISSINNLGELKEIKGRVFEYLTDLDEYECSDEDVNYRLLGKDIIVLKTKIGDIGVNYNYYSYFKKFGVKLRFIGSVNPIGMFKDDEFVGILLPVRIKEEK</sequence>
<dbReference type="RefSeq" id="WP_406767959.1">
    <property type="nucleotide sequence ID" value="NZ_JBJHZZ010000001.1"/>
</dbReference>
<name>A0ABW8T150_9CLOT</name>
<evidence type="ECO:0000313" key="2">
    <source>
        <dbReference type="Proteomes" id="UP001623591"/>
    </source>
</evidence>